<feature type="signal peptide" evidence="1">
    <location>
        <begin position="1"/>
        <end position="24"/>
    </location>
</feature>
<sequence>MTRRSRSAAGLAALALLAAGCGQGGNVSEVDVMGTATAAPTGSVVDGEVIFTIDGVPDVVATVASGLSTPWGIDFLPDGRGVVTERDSGRVLVVTAPKVGGNGKTTKDEGKVVEVGTIPETAPGGEAGLLGVAVSPGFASDGLVYFYVCTKDDNRVVRARLTGDELGPVEPVLTGIPNGRIHDGGRLAFGPDGFLYVSTGETGDDQLARDRKSYAGKILRITADGQPAPGNPFGDAVWSWGHRNVQGLAWDDKGLLWASEFGDAKADELNRIVPGEDYGWPVVEGTGGPAKYTQPLLTWSPDEASPSGLAYAGTYLWMAALNGERLWRIKVADGQVSDPTAYFAGEGKGAAGEYGRLRTVARAPDGRLWLSTSNKDGRGTPGADDDRILLIEP</sequence>
<feature type="domain" description="Glucose/Sorbosone dehydrogenase" evidence="2">
    <location>
        <begin position="67"/>
        <end position="378"/>
    </location>
</feature>
<reference evidence="3 4" key="1">
    <citation type="submission" date="2020-07" db="EMBL/GenBank/DDBJ databases">
        <title>Sequencing the genomes of 1000 actinobacteria strains.</title>
        <authorList>
            <person name="Klenk H.-P."/>
        </authorList>
    </citation>
    <scope>NUCLEOTIDE SEQUENCE [LARGE SCALE GENOMIC DNA]</scope>
    <source>
        <strain evidence="3 4">DSM 19082</strain>
    </source>
</reference>
<proteinExistence type="predicted"/>
<dbReference type="PANTHER" id="PTHR19328:SF13">
    <property type="entry name" value="HIPL1 PROTEIN"/>
    <property type="match status" value="1"/>
</dbReference>
<feature type="chain" id="PRO_5038864497" evidence="1">
    <location>
        <begin position="25"/>
        <end position="393"/>
    </location>
</feature>
<protein>
    <submittedName>
        <fullName evidence="3">Glucose/arabinose dehydrogenase</fullName>
    </submittedName>
</protein>
<name>A0A852RGV0_9ACTN</name>
<comment type="caution">
    <text evidence="3">The sequence shown here is derived from an EMBL/GenBank/DDBJ whole genome shotgun (WGS) entry which is preliminary data.</text>
</comment>
<dbReference type="AlphaFoldDB" id="A0A852RGV0"/>
<dbReference type="InterPro" id="IPR011041">
    <property type="entry name" value="Quinoprot_gluc/sorb_DH_b-prop"/>
</dbReference>
<evidence type="ECO:0000256" key="1">
    <source>
        <dbReference type="SAM" id="SignalP"/>
    </source>
</evidence>
<dbReference type="RefSeq" id="WP_343052516.1">
    <property type="nucleotide sequence ID" value="NZ_BAABEF010000001.1"/>
</dbReference>
<gene>
    <name evidence="3" type="ORF">BJ958_000122</name>
</gene>
<dbReference type="PANTHER" id="PTHR19328">
    <property type="entry name" value="HEDGEHOG-INTERACTING PROTEIN"/>
    <property type="match status" value="1"/>
</dbReference>
<dbReference type="EMBL" id="JACCBF010000001">
    <property type="protein sequence ID" value="NYD28576.1"/>
    <property type="molecule type" value="Genomic_DNA"/>
</dbReference>
<evidence type="ECO:0000313" key="3">
    <source>
        <dbReference type="EMBL" id="NYD28576.1"/>
    </source>
</evidence>
<dbReference type="Proteomes" id="UP000582231">
    <property type="component" value="Unassembled WGS sequence"/>
</dbReference>
<accession>A0A852RGV0</accession>
<dbReference type="PROSITE" id="PS51257">
    <property type="entry name" value="PROKAR_LIPOPROTEIN"/>
    <property type="match status" value="1"/>
</dbReference>
<dbReference type="InterPro" id="IPR012938">
    <property type="entry name" value="Glc/Sorbosone_DH"/>
</dbReference>
<dbReference type="SUPFAM" id="SSF50952">
    <property type="entry name" value="Soluble quinoprotein glucose dehydrogenase"/>
    <property type="match status" value="1"/>
</dbReference>
<dbReference type="Pfam" id="PF07995">
    <property type="entry name" value="GSDH"/>
    <property type="match status" value="1"/>
</dbReference>
<dbReference type="Gene3D" id="2.120.10.30">
    <property type="entry name" value="TolB, C-terminal domain"/>
    <property type="match status" value="1"/>
</dbReference>
<evidence type="ECO:0000259" key="2">
    <source>
        <dbReference type="Pfam" id="PF07995"/>
    </source>
</evidence>
<organism evidence="3 4">
    <name type="scientific">Nocardioides kongjuensis</name>
    <dbReference type="NCBI Taxonomy" id="349522"/>
    <lineage>
        <taxon>Bacteria</taxon>
        <taxon>Bacillati</taxon>
        <taxon>Actinomycetota</taxon>
        <taxon>Actinomycetes</taxon>
        <taxon>Propionibacteriales</taxon>
        <taxon>Nocardioidaceae</taxon>
        <taxon>Nocardioides</taxon>
    </lineage>
</organism>
<keyword evidence="1" id="KW-0732">Signal</keyword>
<keyword evidence="4" id="KW-1185">Reference proteome</keyword>
<dbReference type="InterPro" id="IPR011042">
    <property type="entry name" value="6-blade_b-propeller_TolB-like"/>
</dbReference>
<evidence type="ECO:0000313" key="4">
    <source>
        <dbReference type="Proteomes" id="UP000582231"/>
    </source>
</evidence>